<keyword evidence="2" id="KW-1185">Reference proteome</keyword>
<comment type="caution">
    <text evidence="1">The sequence shown here is derived from an EMBL/GenBank/DDBJ whole genome shotgun (WGS) entry which is preliminary data.</text>
</comment>
<protein>
    <submittedName>
        <fullName evidence="1">Uncharacterized protein</fullName>
    </submittedName>
</protein>
<sequence length="116" mass="12779">MPRPTDIFVREGRQREKHDDKAYEYVAHSARMAPARGPTMPPAVHARTLGMRAARVDHCAPTPGAHVTIACQCIDSDAPRRPCALPSSALPPRICAGVNPWTSQISHRRSQMYAII</sequence>
<reference evidence="1 2" key="1">
    <citation type="submission" date="2021-08" db="EMBL/GenBank/DDBJ databases">
        <title>Draft Genome Sequence of Phanerochaete sordida strain YK-624.</title>
        <authorList>
            <person name="Mori T."/>
            <person name="Dohra H."/>
            <person name="Suzuki T."/>
            <person name="Kawagishi H."/>
            <person name="Hirai H."/>
        </authorList>
    </citation>
    <scope>NUCLEOTIDE SEQUENCE [LARGE SCALE GENOMIC DNA]</scope>
    <source>
        <strain evidence="1 2">YK-624</strain>
    </source>
</reference>
<dbReference type="Proteomes" id="UP000703269">
    <property type="component" value="Unassembled WGS sequence"/>
</dbReference>
<dbReference type="AlphaFoldDB" id="A0A9P3GQ07"/>
<gene>
    <name evidence="1" type="ORF">PsYK624_149970</name>
</gene>
<proteinExistence type="predicted"/>
<dbReference type="EMBL" id="BPQB01000094">
    <property type="protein sequence ID" value="GJE98761.1"/>
    <property type="molecule type" value="Genomic_DNA"/>
</dbReference>
<evidence type="ECO:0000313" key="1">
    <source>
        <dbReference type="EMBL" id="GJE98761.1"/>
    </source>
</evidence>
<accession>A0A9P3GQ07</accession>
<evidence type="ECO:0000313" key="2">
    <source>
        <dbReference type="Proteomes" id="UP000703269"/>
    </source>
</evidence>
<name>A0A9P3GQ07_9APHY</name>
<organism evidence="1 2">
    <name type="scientific">Phanerochaete sordida</name>
    <dbReference type="NCBI Taxonomy" id="48140"/>
    <lineage>
        <taxon>Eukaryota</taxon>
        <taxon>Fungi</taxon>
        <taxon>Dikarya</taxon>
        <taxon>Basidiomycota</taxon>
        <taxon>Agaricomycotina</taxon>
        <taxon>Agaricomycetes</taxon>
        <taxon>Polyporales</taxon>
        <taxon>Phanerochaetaceae</taxon>
        <taxon>Phanerochaete</taxon>
    </lineage>
</organism>